<evidence type="ECO:0000313" key="10">
    <source>
        <dbReference type="Proteomes" id="UP001558652"/>
    </source>
</evidence>
<evidence type="ECO:0000256" key="4">
    <source>
        <dbReference type="ARBA" id="ARBA00023027"/>
    </source>
</evidence>
<keyword evidence="4 7" id="KW-0520">NAD</keyword>
<proteinExistence type="inferred from homology"/>
<reference evidence="9 10" key="1">
    <citation type="submission" date="2024-07" db="EMBL/GenBank/DDBJ databases">
        <title>Chromosome-level genome assembly of the water stick insect Ranatra chinensis (Heteroptera: Nepidae).</title>
        <authorList>
            <person name="Liu X."/>
        </authorList>
    </citation>
    <scope>NUCLEOTIDE SEQUENCE [LARGE SCALE GENOMIC DNA]</scope>
    <source>
        <strain evidence="9">Cailab_2021Rc</strain>
        <tissue evidence="9">Muscle</tissue>
    </source>
</reference>
<comment type="pathway">
    <text evidence="7">Carbohydrate metabolism; galactose metabolism.</text>
</comment>
<keyword evidence="6 7" id="KW-0413">Isomerase</keyword>
<evidence type="ECO:0000256" key="1">
    <source>
        <dbReference type="ARBA" id="ARBA00000014"/>
    </source>
</evidence>
<dbReference type="SUPFAM" id="SSF51735">
    <property type="entry name" value="NAD(P)-binding Rossmann-fold domains"/>
    <property type="match status" value="1"/>
</dbReference>
<dbReference type="PANTHER" id="PTHR43725">
    <property type="entry name" value="UDP-GLUCOSE 4-EPIMERASE"/>
    <property type="match status" value="1"/>
</dbReference>
<evidence type="ECO:0000259" key="8">
    <source>
        <dbReference type="Pfam" id="PF16363"/>
    </source>
</evidence>
<gene>
    <name evidence="9" type="ORF">AAG570_008247</name>
</gene>
<keyword evidence="10" id="KW-1185">Reference proteome</keyword>
<dbReference type="NCBIfam" id="NF007956">
    <property type="entry name" value="PRK10675.1"/>
    <property type="match status" value="1"/>
</dbReference>
<dbReference type="PRINTS" id="PR01713">
    <property type="entry name" value="NUCEPIMERASE"/>
</dbReference>
<dbReference type="EC" id="5.1.3.2" evidence="7"/>
<dbReference type="AlphaFoldDB" id="A0ABD0XV92"/>
<feature type="domain" description="NAD(P)-binding" evidence="8">
    <location>
        <begin position="8"/>
        <end position="334"/>
    </location>
</feature>
<dbReference type="Gene3D" id="3.40.50.720">
    <property type="entry name" value="NAD(P)-binding Rossmann-like Domain"/>
    <property type="match status" value="1"/>
</dbReference>
<protein>
    <recommendedName>
        <fullName evidence="7">UDP-glucose 4-epimerase</fullName>
        <ecNumber evidence="7">5.1.3.2</ecNumber>
    </recommendedName>
</protein>
<dbReference type="InterPro" id="IPR036291">
    <property type="entry name" value="NAD(P)-bd_dom_sf"/>
</dbReference>
<comment type="similarity">
    <text evidence="7">Belongs to the NAD(P)-dependent epimerase/dehydratase family.</text>
</comment>
<comment type="subunit">
    <text evidence="7">Homodimer.</text>
</comment>
<dbReference type="InterPro" id="IPR016040">
    <property type="entry name" value="NAD(P)-bd_dom"/>
</dbReference>
<sequence length="372" mass="41388">MPKWKNVFVTGGAGYIGSHCIVELLEAGYDVIAVDNFANSVNDNGEAISLKKVEQITGKPVAFYQCDLLDKPKLEEVFSKHEIDCVIHFAAIKAVGESMQFPFMYYKNNLIGTINLLEVMQAHGCQQLVFSSSCTVYGNPEHLPITETHPTGNITNVYGRTKFFIEEMLKDVSAADKSWNIISLRYFNPVGAHPSGDIGEDPTKPFTNLMPYIAQVAIGNKPYLTIFGGDYETTDGTGIRDYIHVMDLASGHVAALKALQNEHLRLKVYNLGTGEGCSVLQLIKKFEEVTKTKVPYKIEDRRIGDIVSMYANANLAKEELGWQAKCTVEEMCKDFWRWKIKNPNGYKTDAVKQVANGTTHTSTSVTQNGVHK</sequence>
<evidence type="ECO:0000256" key="2">
    <source>
        <dbReference type="ARBA" id="ARBA00001911"/>
    </source>
</evidence>
<dbReference type="PANTHER" id="PTHR43725:SF31">
    <property type="entry name" value="UDP-GLUCOSE 4-EPIMERASE"/>
    <property type="match status" value="1"/>
</dbReference>
<evidence type="ECO:0000313" key="9">
    <source>
        <dbReference type="EMBL" id="KAL1110170.1"/>
    </source>
</evidence>
<dbReference type="GO" id="GO:0006012">
    <property type="term" value="P:galactose metabolic process"/>
    <property type="evidence" value="ECO:0007669"/>
    <property type="project" value="UniProtKB-KW"/>
</dbReference>
<dbReference type="InterPro" id="IPR005886">
    <property type="entry name" value="UDP_G4E"/>
</dbReference>
<comment type="caution">
    <text evidence="9">The sequence shown here is derived from an EMBL/GenBank/DDBJ whole genome shotgun (WGS) entry which is preliminary data.</text>
</comment>
<evidence type="ECO:0000256" key="7">
    <source>
        <dbReference type="RuleBase" id="RU366046"/>
    </source>
</evidence>
<accession>A0ABD0XV92</accession>
<dbReference type="CDD" id="cd05247">
    <property type="entry name" value="UDP_G4E_1_SDR_e"/>
    <property type="match status" value="1"/>
</dbReference>
<keyword evidence="5" id="KW-0299">Galactose metabolism</keyword>
<evidence type="ECO:0000256" key="6">
    <source>
        <dbReference type="ARBA" id="ARBA00023235"/>
    </source>
</evidence>
<dbReference type="EMBL" id="JBFDAA010000023">
    <property type="protein sequence ID" value="KAL1110170.1"/>
    <property type="molecule type" value="Genomic_DNA"/>
</dbReference>
<dbReference type="GO" id="GO:0003978">
    <property type="term" value="F:UDP-glucose 4-epimerase activity"/>
    <property type="evidence" value="ECO:0007669"/>
    <property type="project" value="UniProtKB-UniRule"/>
</dbReference>
<dbReference type="Proteomes" id="UP001558652">
    <property type="component" value="Unassembled WGS sequence"/>
</dbReference>
<name>A0ABD0XV92_9HEMI</name>
<comment type="catalytic activity">
    <reaction evidence="1">
        <text>UDP-N-acetyl-alpha-D-glucosamine = UDP-N-acetyl-alpha-D-galactosamine</text>
        <dbReference type="Rhea" id="RHEA:20517"/>
        <dbReference type="ChEBI" id="CHEBI:57705"/>
        <dbReference type="ChEBI" id="CHEBI:67138"/>
        <dbReference type="EC" id="5.1.3.7"/>
    </reaction>
</comment>
<comment type="function">
    <text evidence="3">Catalyzes two distinct but analogous reactions: the reversible epimerization of UDP-glucose to UDP-galactose and the reversible epimerization of UDP-N-acetylglucosamine to UDP-N-acetylgalactosamine. The reaction with UDP-Gal plays a critical role in the Leloir pathway of galactose catabolism in which galactose is converted to the glycolytic intermediate glucose 6-phosphate. It contributes to the catabolism of dietary galactose and enables the endogenous biosynthesis of both UDP-Gal and UDP-GalNAc when exogenous sources are limited. Both UDP-sugar interconversions are important in the synthesis of glycoproteins and glycolipids.</text>
</comment>
<dbReference type="Gene3D" id="3.90.25.10">
    <property type="entry name" value="UDP-galactose 4-epimerase, domain 1"/>
    <property type="match status" value="1"/>
</dbReference>
<keyword evidence="7" id="KW-0119">Carbohydrate metabolism</keyword>
<dbReference type="Pfam" id="PF16363">
    <property type="entry name" value="GDP_Man_Dehyd"/>
    <property type="match status" value="1"/>
</dbReference>
<organism evidence="9 10">
    <name type="scientific">Ranatra chinensis</name>
    <dbReference type="NCBI Taxonomy" id="642074"/>
    <lineage>
        <taxon>Eukaryota</taxon>
        <taxon>Metazoa</taxon>
        <taxon>Ecdysozoa</taxon>
        <taxon>Arthropoda</taxon>
        <taxon>Hexapoda</taxon>
        <taxon>Insecta</taxon>
        <taxon>Pterygota</taxon>
        <taxon>Neoptera</taxon>
        <taxon>Paraneoptera</taxon>
        <taxon>Hemiptera</taxon>
        <taxon>Heteroptera</taxon>
        <taxon>Panheteroptera</taxon>
        <taxon>Nepomorpha</taxon>
        <taxon>Nepidae</taxon>
        <taxon>Ranatrinae</taxon>
        <taxon>Ranatra</taxon>
    </lineage>
</organism>
<evidence type="ECO:0000256" key="3">
    <source>
        <dbReference type="ARBA" id="ARBA00002760"/>
    </source>
</evidence>
<evidence type="ECO:0000256" key="5">
    <source>
        <dbReference type="ARBA" id="ARBA00023144"/>
    </source>
</evidence>
<comment type="catalytic activity">
    <reaction evidence="7">
        <text>UDP-alpha-D-glucose = UDP-alpha-D-galactose</text>
        <dbReference type="Rhea" id="RHEA:22168"/>
        <dbReference type="ChEBI" id="CHEBI:58885"/>
        <dbReference type="ChEBI" id="CHEBI:66914"/>
        <dbReference type="EC" id="5.1.3.2"/>
    </reaction>
</comment>
<dbReference type="NCBIfam" id="TIGR01179">
    <property type="entry name" value="galE"/>
    <property type="match status" value="1"/>
</dbReference>
<comment type="cofactor">
    <cofactor evidence="2 7">
        <name>NAD(+)</name>
        <dbReference type="ChEBI" id="CHEBI:57540"/>
    </cofactor>
</comment>
<dbReference type="GO" id="GO:0003974">
    <property type="term" value="F:UDP-N-acetylglucosamine 4-epimerase activity"/>
    <property type="evidence" value="ECO:0007669"/>
    <property type="project" value="UniProtKB-EC"/>
</dbReference>